<keyword evidence="1" id="KW-1133">Transmembrane helix</keyword>
<dbReference type="EMBL" id="SRLO01001711">
    <property type="protein sequence ID" value="TNN35770.1"/>
    <property type="molecule type" value="Genomic_DNA"/>
</dbReference>
<evidence type="ECO:0000313" key="3">
    <source>
        <dbReference type="Proteomes" id="UP000314294"/>
    </source>
</evidence>
<feature type="transmembrane region" description="Helical" evidence="1">
    <location>
        <begin position="186"/>
        <end position="206"/>
    </location>
</feature>
<keyword evidence="1" id="KW-0472">Membrane</keyword>
<evidence type="ECO:0000313" key="2">
    <source>
        <dbReference type="EMBL" id="TNN35770.1"/>
    </source>
</evidence>
<gene>
    <name evidence="2" type="ORF">EYF80_054060</name>
</gene>
<organism evidence="2 3">
    <name type="scientific">Liparis tanakae</name>
    <name type="common">Tanaka's snailfish</name>
    <dbReference type="NCBI Taxonomy" id="230148"/>
    <lineage>
        <taxon>Eukaryota</taxon>
        <taxon>Metazoa</taxon>
        <taxon>Chordata</taxon>
        <taxon>Craniata</taxon>
        <taxon>Vertebrata</taxon>
        <taxon>Euteleostomi</taxon>
        <taxon>Actinopterygii</taxon>
        <taxon>Neopterygii</taxon>
        <taxon>Teleostei</taxon>
        <taxon>Neoteleostei</taxon>
        <taxon>Acanthomorphata</taxon>
        <taxon>Eupercaria</taxon>
        <taxon>Perciformes</taxon>
        <taxon>Cottioidei</taxon>
        <taxon>Cottales</taxon>
        <taxon>Liparidae</taxon>
        <taxon>Liparis</taxon>
    </lineage>
</organism>
<reference evidence="2 3" key="1">
    <citation type="submission" date="2019-03" db="EMBL/GenBank/DDBJ databases">
        <title>First draft genome of Liparis tanakae, snailfish: a comprehensive survey of snailfish specific genes.</title>
        <authorList>
            <person name="Kim W."/>
            <person name="Song I."/>
            <person name="Jeong J.-H."/>
            <person name="Kim D."/>
            <person name="Kim S."/>
            <person name="Ryu S."/>
            <person name="Song J.Y."/>
            <person name="Lee S.K."/>
        </authorList>
    </citation>
    <scope>NUCLEOTIDE SEQUENCE [LARGE SCALE GENOMIC DNA]</scope>
    <source>
        <tissue evidence="2">Muscle</tissue>
    </source>
</reference>
<keyword evidence="1" id="KW-0812">Transmembrane</keyword>
<dbReference type="AlphaFoldDB" id="A0A4Z2F4E6"/>
<comment type="caution">
    <text evidence="2">The sequence shown here is derived from an EMBL/GenBank/DDBJ whole genome shotgun (WGS) entry which is preliminary data.</text>
</comment>
<proteinExistence type="predicted"/>
<protein>
    <submittedName>
        <fullName evidence="2">Uncharacterized protein</fullName>
    </submittedName>
</protein>
<sequence length="276" mass="30616">MPSTSQWSWPSVSERSITSCRWPIMDSISEGSASPCSVFRKVWWRFSVEMEHLSAGVNGGRRRLRGYLDRRGEVELPPVQVAPLLDDGVVGERVAQEVDELAGDLAGEDVSVLLLPAAEELQRVGAELQRAAQYAVCLLALASIGTFLRAFTCNNNSRRSHAAPHLCRTPTASQRRQQNPTTTAQIRAMLIIMMLMLLLLLLMMMMMMMMMRLMLHTDHTVRNCGSRCVPKLLDVPLEFSSRSDSSVQLCAARVATAAGVTALCSSVQLVWRQQPE</sequence>
<evidence type="ECO:0000256" key="1">
    <source>
        <dbReference type="SAM" id="Phobius"/>
    </source>
</evidence>
<dbReference type="Proteomes" id="UP000314294">
    <property type="component" value="Unassembled WGS sequence"/>
</dbReference>
<name>A0A4Z2F4E6_9TELE</name>
<feature type="transmembrane region" description="Helical" evidence="1">
    <location>
        <begin position="131"/>
        <end position="151"/>
    </location>
</feature>
<keyword evidence="3" id="KW-1185">Reference proteome</keyword>
<accession>A0A4Z2F4E6</accession>